<name>A0A9W8YUZ7_9PEZI</name>
<proteinExistence type="predicted"/>
<feature type="region of interest" description="Disordered" evidence="6">
    <location>
        <begin position="172"/>
        <end position="242"/>
    </location>
</feature>
<organism evidence="8 9">
    <name type="scientific">Gnomoniopsis smithogilvyi</name>
    <dbReference type="NCBI Taxonomy" id="1191159"/>
    <lineage>
        <taxon>Eukaryota</taxon>
        <taxon>Fungi</taxon>
        <taxon>Dikarya</taxon>
        <taxon>Ascomycota</taxon>
        <taxon>Pezizomycotina</taxon>
        <taxon>Sordariomycetes</taxon>
        <taxon>Sordariomycetidae</taxon>
        <taxon>Diaporthales</taxon>
        <taxon>Gnomoniaceae</taxon>
        <taxon>Gnomoniopsis</taxon>
    </lineage>
</organism>
<evidence type="ECO:0000256" key="5">
    <source>
        <dbReference type="ARBA" id="ARBA00023242"/>
    </source>
</evidence>
<evidence type="ECO:0000256" key="2">
    <source>
        <dbReference type="ARBA" id="ARBA00023015"/>
    </source>
</evidence>
<keyword evidence="9" id="KW-1185">Reference proteome</keyword>
<comment type="subcellular location">
    <subcellularLocation>
        <location evidence="1">Nucleus</location>
    </subcellularLocation>
</comment>
<keyword evidence="2" id="KW-0805">Transcription regulation</keyword>
<dbReference type="GO" id="GO:0000976">
    <property type="term" value="F:transcription cis-regulatory region binding"/>
    <property type="evidence" value="ECO:0007669"/>
    <property type="project" value="TreeGrafter"/>
</dbReference>
<dbReference type="InterPro" id="IPR001138">
    <property type="entry name" value="Zn2Cys6_DnaBD"/>
</dbReference>
<reference evidence="8" key="1">
    <citation type="submission" date="2022-10" db="EMBL/GenBank/DDBJ databases">
        <title>Tapping the CABI collections for fungal endophytes: first genome assemblies for Collariella, Neodidymelliopsis, Ascochyta clinopodiicola, Didymella pomorum, Didymosphaeria variabile, Neocosmospora piperis and Neocucurbitaria cava.</title>
        <authorList>
            <person name="Hill R."/>
        </authorList>
    </citation>
    <scope>NUCLEOTIDE SEQUENCE</scope>
    <source>
        <strain evidence="8">IMI 355082</strain>
    </source>
</reference>
<comment type="caution">
    <text evidence="8">The sequence shown here is derived from an EMBL/GenBank/DDBJ whole genome shotgun (WGS) entry which is preliminary data.</text>
</comment>
<evidence type="ECO:0000313" key="8">
    <source>
        <dbReference type="EMBL" id="KAJ4391495.1"/>
    </source>
</evidence>
<evidence type="ECO:0000256" key="4">
    <source>
        <dbReference type="ARBA" id="ARBA00023163"/>
    </source>
</evidence>
<gene>
    <name evidence="8" type="ORF">N0V93_005112</name>
</gene>
<dbReference type="GO" id="GO:0005634">
    <property type="term" value="C:nucleus"/>
    <property type="evidence" value="ECO:0007669"/>
    <property type="project" value="UniProtKB-SubCell"/>
</dbReference>
<keyword evidence="4" id="KW-0804">Transcription</keyword>
<dbReference type="GO" id="GO:0008270">
    <property type="term" value="F:zinc ion binding"/>
    <property type="evidence" value="ECO:0007669"/>
    <property type="project" value="InterPro"/>
</dbReference>
<evidence type="ECO:0000259" key="7">
    <source>
        <dbReference type="PROSITE" id="PS00463"/>
    </source>
</evidence>
<dbReference type="SUPFAM" id="SSF57701">
    <property type="entry name" value="Zn2/Cys6 DNA-binding domain"/>
    <property type="match status" value="1"/>
</dbReference>
<dbReference type="Proteomes" id="UP001140453">
    <property type="component" value="Unassembled WGS sequence"/>
</dbReference>
<dbReference type="PANTHER" id="PTHR31845:SF10">
    <property type="entry name" value="ZN(II)2CYS6 TRANSCRIPTION FACTOR (EUROFUNG)"/>
    <property type="match status" value="1"/>
</dbReference>
<protein>
    <recommendedName>
        <fullName evidence="7">Zn(2)-C6 fungal-type domain-containing protein</fullName>
    </recommendedName>
</protein>
<dbReference type="InterPro" id="IPR036864">
    <property type="entry name" value="Zn2-C6_fun-type_DNA-bd_sf"/>
</dbReference>
<evidence type="ECO:0000313" key="9">
    <source>
        <dbReference type="Proteomes" id="UP001140453"/>
    </source>
</evidence>
<dbReference type="Gene3D" id="4.10.240.10">
    <property type="entry name" value="Zn(2)-C6 fungal-type DNA-binding domain"/>
    <property type="match status" value="1"/>
</dbReference>
<feature type="region of interest" description="Disordered" evidence="6">
    <location>
        <begin position="690"/>
        <end position="725"/>
    </location>
</feature>
<feature type="region of interest" description="Disordered" evidence="6">
    <location>
        <begin position="111"/>
        <end position="144"/>
    </location>
</feature>
<evidence type="ECO:0000256" key="1">
    <source>
        <dbReference type="ARBA" id="ARBA00004123"/>
    </source>
</evidence>
<keyword evidence="5" id="KW-0539">Nucleus</keyword>
<dbReference type="InterPro" id="IPR051089">
    <property type="entry name" value="prtT"/>
</dbReference>
<dbReference type="PANTHER" id="PTHR31845">
    <property type="entry name" value="FINGER DOMAIN PROTEIN, PUTATIVE-RELATED"/>
    <property type="match status" value="1"/>
</dbReference>
<sequence>MSIAPTPFRLPDDRHNRPHLIGSGEHATMNHELLAKSSRGPKACTTCAKAKSRCYPGPTERICERCHRLNKPCSAQTPALPRKRKAPKPRRVADLEKRLEELTAVVRKRIPQPSEPADDGGNVVETEGPAPQTRRFSFPDFRPARRGPGFSHIFASDNAEYHDSYTEQYLRHQQQKTLHDRTKNMTKEPCASQWTAAGNMEGNNRRVSRGPTEQPQRSPMMATSTSSSSFSPSKSGRSVELPQQRMLDYQRSRGATWHQSPLLDSASSDLGTSEAGDPWYYPSCDEAHQFLYGFKSHSMALFPFVVVPADITSEELRRDKPLLWQAIMMQGLQLDARRQVSMGEELLGSIVATAFIQAQKSLDLLQALEILVSWFHVSPQSVQLTNLLYLMRSVCVSLGFNESQEFSKQQDHTVANLEQIRAFTGVYYLVTMVFATNKKPDAFMHDTYLDHCCRILEERMEYPTDQRVVLLVRTQQLSQSISMTLAFRDTKTSLPLSLIVRSFKHEICKLKNTIPENLVDCGALKTQIHIAEILLYEVGLNEELAAGLAPTDRLELLWECLCATKSMLEARFDEKLDGWARSIVLPSFDYTYAMLVCLKLCFLQLPGWDLRLVRKELNLDKYFMTRIGDIQEFTSRRRKKVAVDTGSDPTRETQTTGRSEFQDPFVRLHTRLAQLRVSILAELCANLPPESQQAKEKGTVSPDSSRLVDEATTLPDSSTATTFGRKLSDETTQDLDDSFRQDWYNNSNDWETGFGVLLGWGADDTSGPICANGTSHVHSH</sequence>
<dbReference type="GO" id="GO:0000981">
    <property type="term" value="F:DNA-binding transcription factor activity, RNA polymerase II-specific"/>
    <property type="evidence" value="ECO:0007669"/>
    <property type="project" value="InterPro"/>
</dbReference>
<evidence type="ECO:0000256" key="6">
    <source>
        <dbReference type="SAM" id="MobiDB-lite"/>
    </source>
</evidence>
<dbReference type="AlphaFoldDB" id="A0A9W8YUZ7"/>
<feature type="region of interest" description="Disordered" evidence="6">
    <location>
        <begin position="1"/>
        <end position="26"/>
    </location>
</feature>
<feature type="compositionally biased region" description="Basic and acidic residues" evidence="6">
    <location>
        <begin position="177"/>
        <end position="186"/>
    </location>
</feature>
<dbReference type="PROSITE" id="PS00463">
    <property type="entry name" value="ZN2_CY6_FUNGAL_1"/>
    <property type="match status" value="1"/>
</dbReference>
<accession>A0A9W8YUZ7</accession>
<dbReference type="CDD" id="cd12148">
    <property type="entry name" value="fungal_TF_MHR"/>
    <property type="match status" value="1"/>
</dbReference>
<keyword evidence="3" id="KW-0238">DNA-binding</keyword>
<feature type="domain" description="Zn(2)-C6 fungal-type" evidence="7">
    <location>
        <begin position="43"/>
        <end position="73"/>
    </location>
</feature>
<dbReference type="EMBL" id="JAPEVB010000003">
    <property type="protein sequence ID" value="KAJ4391495.1"/>
    <property type="molecule type" value="Genomic_DNA"/>
</dbReference>
<dbReference type="OrthoDB" id="1600564at2759"/>
<feature type="compositionally biased region" description="Low complexity" evidence="6">
    <location>
        <begin position="217"/>
        <end position="238"/>
    </location>
</feature>
<evidence type="ECO:0000256" key="3">
    <source>
        <dbReference type="ARBA" id="ARBA00023125"/>
    </source>
</evidence>